<evidence type="ECO:0000313" key="2">
    <source>
        <dbReference type="Proteomes" id="UP000661077"/>
    </source>
</evidence>
<name>A0ABS1WXV6_9GAMM</name>
<accession>A0ABS1WXV6</accession>
<proteinExistence type="predicted"/>
<evidence type="ECO:0000313" key="1">
    <source>
        <dbReference type="EMBL" id="MBM0105810.1"/>
    </source>
</evidence>
<dbReference type="RefSeq" id="WP_203167832.1">
    <property type="nucleotide sequence ID" value="NZ_JAEVLS010000002.1"/>
</dbReference>
<reference evidence="1 2" key="1">
    <citation type="journal article" date="2021" name="Int. J. Syst. Evol. Microbiol.">
        <title>Steroidobacter gossypii sp. nov., isolated from soil of cotton cropping field.</title>
        <authorList>
            <person name="Huang R."/>
            <person name="Yang S."/>
            <person name="Zhen C."/>
            <person name="Liu W."/>
        </authorList>
    </citation>
    <scope>NUCLEOTIDE SEQUENCE [LARGE SCALE GENOMIC DNA]</scope>
    <source>
        <strain evidence="1 2">S1-65</strain>
    </source>
</reference>
<gene>
    <name evidence="1" type="ORF">JM946_13800</name>
</gene>
<sequence>MTDLAYVFVYLPGQVVPTVAGRFELNRSPAPAVGRFVYGESYLENSAGLPLVPVALPLRAQQFSTTLNSGLSGVIRDAIPDDWGRHVASKLYGDAFQQPFDFDGCHHRIASVLWPSFAAPRIRSKSDRYCGGRISRTLPI</sequence>
<keyword evidence="2" id="KW-1185">Reference proteome</keyword>
<protein>
    <submittedName>
        <fullName evidence="1">HipA N-terminal domain-containing protein</fullName>
    </submittedName>
</protein>
<organism evidence="1 2">
    <name type="scientific">Steroidobacter gossypii</name>
    <dbReference type="NCBI Taxonomy" id="2805490"/>
    <lineage>
        <taxon>Bacteria</taxon>
        <taxon>Pseudomonadati</taxon>
        <taxon>Pseudomonadota</taxon>
        <taxon>Gammaproteobacteria</taxon>
        <taxon>Steroidobacterales</taxon>
        <taxon>Steroidobacteraceae</taxon>
        <taxon>Steroidobacter</taxon>
    </lineage>
</organism>
<dbReference type="EMBL" id="JAEVLS010000002">
    <property type="protein sequence ID" value="MBM0105810.1"/>
    <property type="molecule type" value="Genomic_DNA"/>
</dbReference>
<dbReference type="Proteomes" id="UP000661077">
    <property type="component" value="Unassembled WGS sequence"/>
</dbReference>
<comment type="caution">
    <text evidence="1">The sequence shown here is derived from an EMBL/GenBank/DDBJ whole genome shotgun (WGS) entry which is preliminary data.</text>
</comment>